<dbReference type="Proteomes" id="UP000198771">
    <property type="component" value="Unassembled WGS sequence"/>
</dbReference>
<dbReference type="AlphaFoldDB" id="A0A1G6D728"/>
<evidence type="ECO:0000313" key="2">
    <source>
        <dbReference type="Proteomes" id="UP000198771"/>
    </source>
</evidence>
<evidence type="ECO:0000313" key="1">
    <source>
        <dbReference type="EMBL" id="SDB40966.1"/>
    </source>
</evidence>
<reference evidence="1 2" key="1">
    <citation type="submission" date="2016-10" db="EMBL/GenBank/DDBJ databases">
        <authorList>
            <person name="de Groot N.N."/>
        </authorList>
    </citation>
    <scope>NUCLEOTIDE SEQUENCE [LARGE SCALE GENOMIC DNA]</scope>
    <source>
        <strain evidence="1 2">ASO4-2</strain>
    </source>
</reference>
<dbReference type="OrthoDB" id="5456715at2"/>
<sequence>MSEMNEQEEQKKAIFETLSGRAKTYVEKIGYEKWDPFQKPNDPLDLRKFTTDKTARAMAMQFLQQREEEHYSNVYAKAVLDMCMGLMDNDERYLAMYEFARWYQSQTQHHVDVQDQRTFRRD</sequence>
<dbReference type="STRING" id="617002.SAMN05660653_01976"/>
<dbReference type="RefSeq" id="WP_092120795.1">
    <property type="nucleotide sequence ID" value="NZ_FMXO01000010.1"/>
</dbReference>
<organism evidence="1 2">
    <name type="scientific">Desulfonatronum thiosulfatophilum</name>
    <dbReference type="NCBI Taxonomy" id="617002"/>
    <lineage>
        <taxon>Bacteria</taxon>
        <taxon>Pseudomonadati</taxon>
        <taxon>Thermodesulfobacteriota</taxon>
        <taxon>Desulfovibrionia</taxon>
        <taxon>Desulfovibrionales</taxon>
        <taxon>Desulfonatronaceae</taxon>
        <taxon>Desulfonatronum</taxon>
    </lineage>
</organism>
<protein>
    <submittedName>
        <fullName evidence="1">Uncharacterized protein</fullName>
    </submittedName>
</protein>
<gene>
    <name evidence="1" type="ORF">SAMN05660653_01976</name>
</gene>
<proteinExistence type="predicted"/>
<accession>A0A1G6D728</accession>
<name>A0A1G6D728_9BACT</name>
<keyword evidence="2" id="KW-1185">Reference proteome</keyword>
<dbReference type="EMBL" id="FMXO01000010">
    <property type="protein sequence ID" value="SDB40966.1"/>
    <property type="molecule type" value="Genomic_DNA"/>
</dbReference>